<dbReference type="InterPro" id="IPR003789">
    <property type="entry name" value="Asn/Gln_tRNA_amidoTrase-B-like"/>
</dbReference>
<dbReference type="Gene3D" id="1.10.1510.10">
    <property type="entry name" value="Uncharacterised protein YqeY/AIM41 PF09424, N-terminal domain"/>
    <property type="match status" value="1"/>
</dbReference>
<dbReference type="InterPro" id="IPR019004">
    <property type="entry name" value="YqeY/Aim41"/>
</dbReference>
<dbReference type="PANTHER" id="PTHR28055">
    <property type="entry name" value="ALTERED INHERITANCE OF MITOCHONDRIA PROTEIN 41, MITOCHONDRIAL"/>
    <property type="match status" value="1"/>
</dbReference>
<keyword evidence="2" id="KW-1185">Reference proteome</keyword>
<keyword evidence="1" id="KW-0808">Transferase</keyword>
<gene>
    <name evidence="1" type="ORF">N864_08140</name>
</gene>
<dbReference type="Pfam" id="PF09424">
    <property type="entry name" value="YqeY"/>
    <property type="match status" value="1"/>
</dbReference>
<dbReference type="Proteomes" id="UP000019494">
    <property type="component" value="Unassembled WGS sequence"/>
</dbReference>
<name>W9GIN9_9MICO</name>
<evidence type="ECO:0000313" key="2">
    <source>
        <dbReference type="Proteomes" id="UP000019494"/>
    </source>
</evidence>
<comment type="caution">
    <text evidence="1">The sequence shown here is derived from an EMBL/GenBank/DDBJ whole genome shotgun (WGS) entry which is preliminary data.</text>
</comment>
<dbReference type="InterPro" id="IPR023168">
    <property type="entry name" value="GatB_Yqey_C_2"/>
</dbReference>
<proteinExistence type="predicted"/>
<dbReference type="OrthoDB" id="5244551at2"/>
<dbReference type="RefSeq" id="WP_034718875.1">
    <property type="nucleotide sequence ID" value="NZ_AWQS01000159.1"/>
</dbReference>
<evidence type="ECO:0000313" key="1">
    <source>
        <dbReference type="EMBL" id="EWT04992.1"/>
    </source>
</evidence>
<dbReference type="GO" id="GO:0016884">
    <property type="term" value="F:carbon-nitrogen ligase activity, with glutamine as amido-N-donor"/>
    <property type="evidence" value="ECO:0007669"/>
    <property type="project" value="InterPro"/>
</dbReference>
<sequence>MTLKDQLQADLTTAMRERDPVRAGSLRMALTAITNEEVAGKEHRDLTDDDVLKVITKEAKKRREASAAYRGAGRTELAAKEDAELAILETYLPTQLSDEELTAIVRDAVAASGAMGMQQMGLAMKAAQQAVAGRAEGGRVAAIVKQVLAS</sequence>
<dbReference type="InterPro" id="IPR042184">
    <property type="entry name" value="YqeY/Aim41_N"/>
</dbReference>
<dbReference type="PANTHER" id="PTHR28055:SF1">
    <property type="entry name" value="ALTERED INHERITANCE OF MITOCHONDRIA PROTEIN 41, MITOCHONDRIAL"/>
    <property type="match status" value="1"/>
</dbReference>
<dbReference type="PATRIC" id="fig|584657.3.peg.3126"/>
<dbReference type="GO" id="GO:0016740">
    <property type="term" value="F:transferase activity"/>
    <property type="evidence" value="ECO:0007669"/>
    <property type="project" value="UniProtKB-KW"/>
</dbReference>
<reference evidence="2" key="1">
    <citation type="submission" date="2013-08" db="EMBL/GenBank/DDBJ databases">
        <title>Intrasporangium oryzae NRRL B-24470.</title>
        <authorList>
            <person name="Liu H."/>
            <person name="Wang G."/>
        </authorList>
    </citation>
    <scope>NUCLEOTIDE SEQUENCE [LARGE SCALE GENOMIC DNA]</scope>
    <source>
        <strain evidence="2">Q5-1</strain>
    </source>
</reference>
<accession>W9GIN9</accession>
<protein>
    <submittedName>
        <fullName evidence="1">Glutamyl-tRNA amidotransferase</fullName>
    </submittedName>
</protein>
<dbReference type="EMBL" id="AWQS01000159">
    <property type="protein sequence ID" value="EWT04992.1"/>
    <property type="molecule type" value="Genomic_DNA"/>
</dbReference>
<organism evidence="1 2">
    <name type="scientific">Intrasporangium chromatireducens Q5-1</name>
    <dbReference type="NCBI Taxonomy" id="584657"/>
    <lineage>
        <taxon>Bacteria</taxon>
        <taxon>Bacillati</taxon>
        <taxon>Actinomycetota</taxon>
        <taxon>Actinomycetes</taxon>
        <taxon>Micrococcales</taxon>
        <taxon>Intrasporangiaceae</taxon>
        <taxon>Intrasporangium</taxon>
    </lineage>
</organism>
<dbReference type="SUPFAM" id="SSF89095">
    <property type="entry name" value="GatB/YqeY motif"/>
    <property type="match status" value="1"/>
</dbReference>
<dbReference type="AlphaFoldDB" id="W9GIN9"/>
<dbReference type="Gene3D" id="1.10.10.410">
    <property type="match status" value="1"/>
</dbReference>